<dbReference type="GO" id="GO:0003684">
    <property type="term" value="F:damaged DNA binding"/>
    <property type="evidence" value="ECO:0007669"/>
    <property type="project" value="InterPro"/>
</dbReference>
<dbReference type="PROSITE" id="PS51066">
    <property type="entry name" value="ZF_FPG_2"/>
    <property type="match status" value="1"/>
</dbReference>
<feature type="binding site" evidence="15">
    <location>
        <position position="93"/>
    </location>
    <ligand>
        <name>DNA</name>
        <dbReference type="ChEBI" id="CHEBI:16991"/>
    </ligand>
</feature>
<comment type="catalytic activity">
    <reaction evidence="1 15">
        <text>Hydrolysis of DNA containing ring-opened 7-methylguanine residues, releasing 2,6-diamino-4-hydroxy-5-(N-methyl)formamidopyrimidine.</text>
        <dbReference type="EC" id="3.2.2.23"/>
    </reaction>
</comment>
<evidence type="ECO:0000256" key="1">
    <source>
        <dbReference type="ARBA" id="ARBA00001668"/>
    </source>
</evidence>
<feature type="binding site" evidence="15">
    <location>
        <position position="153"/>
    </location>
    <ligand>
        <name>DNA</name>
        <dbReference type="ChEBI" id="CHEBI:16991"/>
    </ligand>
</feature>
<dbReference type="InterPro" id="IPR000214">
    <property type="entry name" value="Znf_DNA_glyclase/AP_lyase"/>
</dbReference>
<evidence type="ECO:0000256" key="14">
    <source>
        <dbReference type="ARBA" id="ARBA00044632"/>
    </source>
</evidence>
<dbReference type="CDD" id="cd08966">
    <property type="entry name" value="EcFpg-like_N"/>
    <property type="match status" value="1"/>
</dbReference>
<evidence type="ECO:0000256" key="5">
    <source>
        <dbReference type="ARBA" id="ARBA00022763"/>
    </source>
</evidence>
<dbReference type="HAMAP" id="MF_00103">
    <property type="entry name" value="Fapy_DNA_glycosyl"/>
    <property type="match status" value="1"/>
</dbReference>
<dbReference type="GO" id="GO:0006284">
    <property type="term" value="P:base-excision repair"/>
    <property type="evidence" value="ECO:0007669"/>
    <property type="project" value="InterPro"/>
</dbReference>
<comment type="subunit">
    <text evidence="3 15">Monomer.</text>
</comment>
<dbReference type="PANTHER" id="PTHR22993:SF9">
    <property type="entry name" value="FORMAMIDOPYRIMIDINE-DNA GLYCOSYLASE"/>
    <property type="match status" value="1"/>
</dbReference>
<dbReference type="GO" id="GO:0140078">
    <property type="term" value="F:class I DNA-(apurinic or apyrimidinic site) endonuclease activity"/>
    <property type="evidence" value="ECO:0007669"/>
    <property type="project" value="UniProtKB-EC"/>
</dbReference>
<dbReference type="InterPro" id="IPR010663">
    <property type="entry name" value="Znf_FPG/IleRS"/>
</dbReference>
<feature type="active site" description="Schiff-base intermediate with DNA" evidence="15">
    <location>
        <position position="2"/>
    </location>
</feature>
<dbReference type="FunFam" id="1.10.8.50:FF:000003">
    <property type="entry name" value="Formamidopyrimidine-DNA glycosylase"/>
    <property type="match status" value="1"/>
</dbReference>
<dbReference type="Gene3D" id="1.10.8.50">
    <property type="match status" value="1"/>
</dbReference>
<dbReference type="GO" id="GO:0003690">
    <property type="term" value="F:double-stranded DNA binding"/>
    <property type="evidence" value="ECO:0007669"/>
    <property type="project" value="UniProtKB-ARBA"/>
</dbReference>
<keyword evidence="7 15" id="KW-0378">Hydrolase</keyword>
<dbReference type="Gene3D" id="3.20.190.10">
    <property type="entry name" value="MutM-like, N-terminal"/>
    <property type="match status" value="1"/>
</dbReference>
<proteinExistence type="inferred from homology"/>
<protein>
    <recommendedName>
        <fullName evidence="15">Formamidopyrimidine-DNA glycosylase</fullName>
        <shortName evidence="15">Fapy-DNA glycosylase</shortName>
        <ecNumber evidence="15">3.2.2.23</ecNumber>
    </recommendedName>
    <alternativeName>
        <fullName evidence="15">DNA-(apurinic or apyrimidinic site) lyase MutM</fullName>
        <shortName evidence="15">AP lyase MutM</shortName>
        <ecNumber evidence="15">4.2.99.18</ecNumber>
    </alternativeName>
</protein>
<keyword evidence="9 15" id="KW-0238">DNA-binding</keyword>
<keyword evidence="6 15" id="KW-0863">Zinc-finger</keyword>
<keyword evidence="12 15" id="KW-0511">Multifunctional enzyme</keyword>
<dbReference type="GO" id="GO:0034039">
    <property type="term" value="F:8-oxo-7,8-dihydroguanine DNA N-glycosylase activity"/>
    <property type="evidence" value="ECO:0007669"/>
    <property type="project" value="TreeGrafter"/>
</dbReference>
<dbReference type="PROSITE" id="PS51068">
    <property type="entry name" value="FPG_CAT"/>
    <property type="match status" value="1"/>
</dbReference>
<evidence type="ECO:0000256" key="3">
    <source>
        <dbReference type="ARBA" id="ARBA00011245"/>
    </source>
</evidence>
<feature type="active site" description="Proton donor; for beta-elimination activity" evidence="15">
    <location>
        <position position="59"/>
    </location>
</feature>
<dbReference type="SMART" id="SM01232">
    <property type="entry name" value="H2TH"/>
    <property type="match status" value="1"/>
</dbReference>
<evidence type="ECO:0000259" key="17">
    <source>
        <dbReference type="PROSITE" id="PS51068"/>
    </source>
</evidence>
<comment type="catalytic activity">
    <reaction evidence="14 15">
        <text>2'-deoxyribonucleotide-(2'-deoxyribose 5'-phosphate)-2'-deoxyribonucleotide-DNA = a 3'-end 2'-deoxyribonucleotide-(2,3-dehydro-2,3-deoxyribose 5'-phosphate)-DNA + a 5'-end 5'-phospho-2'-deoxyribonucleoside-DNA + H(+)</text>
        <dbReference type="Rhea" id="RHEA:66592"/>
        <dbReference type="Rhea" id="RHEA-COMP:13180"/>
        <dbReference type="Rhea" id="RHEA-COMP:16897"/>
        <dbReference type="Rhea" id="RHEA-COMP:17067"/>
        <dbReference type="ChEBI" id="CHEBI:15378"/>
        <dbReference type="ChEBI" id="CHEBI:136412"/>
        <dbReference type="ChEBI" id="CHEBI:157695"/>
        <dbReference type="ChEBI" id="CHEBI:167181"/>
        <dbReference type="EC" id="4.2.99.18"/>
    </reaction>
</comment>
<dbReference type="SUPFAM" id="SSF46946">
    <property type="entry name" value="S13-like H2TH domain"/>
    <property type="match status" value="1"/>
</dbReference>
<keyword evidence="11 15" id="KW-0456">Lyase</keyword>
<keyword evidence="8 15" id="KW-0862">Zinc</keyword>
<evidence type="ECO:0000256" key="13">
    <source>
        <dbReference type="ARBA" id="ARBA00023295"/>
    </source>
</evidence>
<evidence type="ECO:0000256" key="15">
    <source>
        <dbReference type="HAMAP-Rule" id="MF_00103"/>
    </source>
</evidence>
<dbReference type="InterPro" id="IPR035937">
    <property type="entry name" value="FPG_N"/>
</dbReference>
<dbReference type="EMBL" id="LWQS01000103">
    <property type="protein sequence ID" value="OAN38289.1"/>
    <property type="molecule type" value="Genomic_DNA"/>
</dbReference>
<evidence type="ECO:0000256" key="6">
    <source>
        <dbReference type="ARBA" id="ARBA00022771"/>
    </source>
</evidence>
<dbReference type="NCBIfam" id="TIGR00577">
    <property type="entry name" value="fpg"/>
    <property type="match status" value="1"/>
</dbReference>
<dbReference type="GO" id="GO:0008270">
    <property type="term" value="F:zinc ion binding"/>
    <property type="evidence" value="ECO:0007669"/>
    <property type="project" value="UniProtKB-UniRule"/>
</dbReference>
<keyword evidence="4 15" id="KW-0479">Metal-binding</keyword>
<dbReference type="SMART" id="SM00898">
    <property type="entry name" value="Fapy_DNA_glyco"/>
    <property type="match status" value="1"/>
</dbReference>
<reference evidence="18 19" key="1">
    <citation type="submission" date="2016-04" db="EMBL/GenBank/DDBJ databases">
        <title>Chloroflexus islandicus sp. nov., a thermophilic filamentous anoxygenic phototrophic bacterium from geyser Strokkur (Iceland).</title>
        <authorList>
            <person name="Gaisin V.A."/>
            <person name="Kalashnikov A.M."/>
            <person name="Sukhacheva M.V."/>
            <person name="Grouzdev D.S."/>
            <person name="Ivanov T.M."/>
            <person name="Kuznetsov B."/>
            <person name="Gorlenko V.M."/>
        </authorList>
    </citation>
    <scope>NUCLEOTIDE SEQUENCE [LARGE SCALE GENOMIC DNA]</scope>
    <source>
        <strain evidence="19">isl-2</strain>
    </source>
</reference>
<keyword evidence="10 15" id="KW-0234">DNA repair</keyword>
<evidence type="ECO:0000256" key="4">
    <source>
        <dbReference type="ARBA" id="ARBA00022723"/>
    </source>
</evidence>
<evidence type="ECO:0000256" key="9">
    <source>
        <dbReference type="ARBA" id="ARBA00023125"/>
    </source>
</evidence>
<comment type="caution">
    <text evidence="18">The sequence shown here is derived from an EMBL/GenBank/DDBJ whole genome shotgun (WGS) entry which is preliminary data.</text>
</comment>
<dbReference type="AlphaFoldDB" id="A0A178LW40"/>
<dbReference type="STRING" id="1707952.A6A03_04675"/>
<evidence type="ECO:0000256" key="12">
    <source>
        <dbReference type="ARBA" id="ARBA00023268"/>
    </source>
</evidence>
<feature type="domain" description="Formamidopyrimidine-DNA glycosylase catalytic" evidence="17">
    <location>
        <begin position="2"/>
        <end position="115"/>
    </location>
</feature>
<dbReference type="InterPro" id="IPR010979">
    <property type="entry name" value="Ribosomal_uS13-like_H2TH"/>
</dbReference>
<evidence type="ECO:0000313" key="19">
    <source>
        <dbReference type="Proteomes" id="UP000078287"/>
    </source>
</evidence>
<evidence type="ECO:0000256" key="2">
    <source>
        <dbReference type="ARBA" id="ARBA00009409"/>
    </source>
</evidence>
<dbReference type="InterPro" id="IPR012319">
    <property type="entry name" value="FPG_cat"/>
</dbReference>
<dbReference type="Pfam" id="PF01149">
    <property type="entry name" value="Fapy_DNA_glyco"/>
    <property type="match status" value="1"/>
</dbReference>
<evidence type="ECO:0000256" key="11">
    <source>
        <dbReference type="ARBA" id="ARBA00023239"/>
    </source>
</evidence>
<dbReference type="InterPro" id="IPR015886">
    <property type="entry name" value="H2TH_FPG"/>
</dbReference>
<feature type="binding site" evidence="15">
    <location>
        <position position="112"/>
    </location>
    <ligand>
        <name>DNA</name>
        <dbReference type="ChEBI" id="CHEBI:16991"/>
    </ligand>
</feature>
<accession>A0A178LW40</accession>
<dbReference type="OrthoDB" id="9800855at2"/>
<dbReference type="SUPFAM" id="SSF57716">
    <property type="entry name" value="Glucocorticoid receptor-like (DNA-binding domain)"/>
    <property type="match status" value="1"/>
</dbReference>
<dbReference type="NCBIfam" id="NF002211">
    <property type="entry name" value="PRK01103.1"/>
    <property type="match status" value="1"/>
</dbReference>
<gene>
    <name evidence="15" type="primary">mutM</name>
    <name evidence="15" type="synonym">fpg</name>
    <name evidence="18" type="ORF">A6A03_04675</name>
</gene>
<sequence length="276" mass="30508">MPELPEVETVARSLEAQLLGRTIVGLAKLDWPRMLTPPAPDFAALVAGRRIEAIGRRAKWLLLTLDGGWTLAIHLRMSGHLLVAEPAAADAPHVHFALDLDNGRRLIFDDQRKFGRVHLLDQQGLAMLDAAHGPEPLADGFTPEVLAERLRDRRAPIKALLLDQRLIAGIGNIYANEALWLARIHPLTPGGSLAAEHITALHHAIRVVLAEAIANQGSSLRNYRDGYGRRGSQQEHFNVYDREGEPCPRCQTPVERMVVAQRSTYVCPQCQVRVGN</sequence>
<feature type="active site" description="Proton donor" evidence="15">
    <location>
        <position position="3"/>
    </location>
</feature>
<keyword evidence="13 15" id="KW-0326">Glycosidase</keyword>
<keyword evidence="19" id="KW-1185">Reference proteome</keyword>
<dbReference type="Pfam" id="PF06831">
    <property type="entry name" value="H2TH"/>
    <property type="match status" value="1"/>
</dbReference>
<dbReference type="EC" id="3.2.2.23" evidence="15"/>
<keyword evidence="5 15" id="KW-0227">DNA damage</keyword>
<dbReference type="PANTHER" id="PTHR22993">
    <property type="entry name" value="FORMAMIDOPYRIMIDINE-DNA GLYCOSYLASE"/>
    <property type="match status" value="1"/>
</dbReference>
<dbReference type="RefSeq" id="WP_066791298.1">
    <property type="nucleotide sequence ID" value="NZ_LWQS01000103.1"/>
</dbReference>
<dbReference type="SUPFAM" id="SSF81624">
    <property type="entry name" value="N-terminal domain of MutM-like DNA repair proteins"/>
    <property type="match status" value="1"/>
</dbReference>
<dbReference type="Proteomes" id="UP000078287">
    <property type="component" value="Unassembled WGS sequence"/>
</dbReference>
<dbReference type="EC" id="4.2.99.18" evidence="15"/>
<evidence type="ECO:0000256" key="7">
    <source>
        <dbReference type="ARBA" id="ARBA00022801"/>
    </source>
</evidence>
<organism evidence="18 19">
    <name type="scientific">Chloroflexus islandicus</name>
    <dbReference type="NCBI Taxonomy" id="1707952"/>
    <lineage>
        <taxon>Bacteria</taxon>
        <taxon>Bacillati</taxon>
        <taxon>Chloroflexota</taxon>
        <taxon>Chloroflexia</taxon>
        <taxon>Chloroflexales</taxon>
        <taxon>Chloroflexineae</taxon>
        <taxon>Chloroflexaceae</taxon>
        <taxon>Chloroflexus</taxon>
    </lineage>
</organism>
<comment type="similarity">
    <text evidence="2 15">Belongs to the FPG family.</text>
</comment>
<evidence type="ECO:0000259" key="16">
    <source>
        <dbReference type="PROSITE" id="PS51066"/>
    </source>
</evidence>
<dbReference type="InterPro" id="IPR020629">
    <property type="entry name" value="FPG_Glyclase"/>
</dbReference>
<evidence type="ECO:0000256" key="8">
    <source>
        <dbReference type="ARBA" id="ARBA00022833"/>
    </source>
</evidence>
<evidence type="ECO:0000313" key="18">
    <source>
        <dbReference type="EMBL" id="OAN38289.1"/>
    </source>
</evidence>
<comment type="function">
    <text evidence="15">Involved in base excision repair of DNA damaged by oxidation or by mutagenic agents. Acts as DNA glycosylase that recognizes and removes damaged bases. Has a preference for oxidized purines, such as 7,8-dihydro-8-oxoguanine (8-oxoG). Has AP (apurinic/apyrimidinic) lyase activity and introduces nicks in the DNA strand. Cleaves the DNA backbone by beta-delta elimination to generate a single-strand break at the site of the removed base with both 3'- and 5'-phosphates.</text>
</comment>
<name>A0A178LW40_9CHLR</name>
<feature type="active site" description="Proton donor; for delta-elimination activity" evidence="15">
    <location>
        <position position="262"/>
    </location>
</feature>
<feature type="domain" description="FPG-type" evidence="16">
    <location>
        <begin position="238"/>
        <end position="272"/>
    </location>
</feature>
<dbReference type="Pfam" id="PF06827">
    <property type="entry name" value="zf-FPG_IleRS"/>
    <property type="match status" value="1"/>
</dbReference>
<evidence type="ECO:0000256" key="10">
    <source>
        <dbReference type="ARBA" id="ARBA00023204"/>
    </source>
</evidence>
<comment type="cofactor">
    <cofactor evidence="15">
        <name>Zn(2+)</name>
        <dbReference type="ChEBI" id="CHEBI:29105"/>
    </cofactor>
    <text evidence="15">Binds 1 zinc ion per subunit.</text>
</comment>